<evidence type="ECO:0000256" key="8">
    <source>
        <dbReference type="PROSITE-ProRule" id="PRU01360"/>
    </source>
</evidence>
<dbReference type="Gene3D" id="3.55.50.30">
    <property type="match status" value="1"/>
</dbReference>
<feature type="domain" description="TonB-dependent receptor-like beta-barrel" evidence="10">
    <location>
        <begin position="618"/>
        <end position="1097"/>
    </location>
</feature>
<organism evidence="12 13">
    <name type="scientific">Mucilaginibacter galii</name>
    <dbReference type="NCBI Taxonomy" id="2005073"/>
    <lineage>
        <taxon>Bacteria</taxon>
        <taxon>Pseudomonadati</taxon>
        <taxon>Bacteroidota</taxon>
        <taxon>Sphingobacteriia</taxon>
        <taxon>Sphingobacteriales</taxon>
        <taxon>Sphingobacteriaceae</taxon>
        <taxon>Mucilaginibacter</taxon>
    </lineage>
</organism>
<keyword evidence="7 8" id="KW-0998">Cell outer membrane</keyword>
<dbReference type="PANTHER" id="PTHR40980">
    <property type="entry name" value="PLUG DOMAIN-CONTAINING PROTEIN"/>
    <property type="match status" value="1"/>
</dbReference>
<evidence type="ECO:0000256" key="2">
    <source>
        <dbReference type="ARBA" id="ARBA00022448"/>
    </source>
</evidence>
<evidence type="ECO:0000256" key="3">
    <source>
        <dbReference type="ARBA" id="ARBA00022452"/>
    </source>
</evidence>
<dbReference type="PROSITE" id="PS52016">
    <property type="entry name" value="TONB_DEPENDENT_REC_3"/>
    <property type="match status" value="1"/>
</dbReference>
<dbReference type="Gene3D" id="2.40.170.20">
    <property type="entry name" value="TonB-dependent receptor, beta-barrel domain"/>
    <property type="match status" value="1"/>
</dbReference>
<dbReference type="GO" id="GO:0009279">
    <property type="term" value="C:cell outer membrane"/>
    <property type="evidence" value="ECO:0007669"/>
    <property type="project" value="UniProtKB-SubCell"/>
</dbReference>
<dbReference type="Gene3D" id="2.170.130.10">
    <property type="entry name" value="TonB-dependent receptor, plug domain"/>
    <property type="match status" value="1"/>
</dbReference>
<dbReference type="Pfam" id="PF13715">
    <property type="entry name" value="CarbopepD_reg_2"/>
    <property type="match status" value="1"/>
</dbReference>
<name>A0A917JAG2_9SPHI</name>
<accession>A0A917JAG2</accession>
<dbReference type="InterPro" id="IPR008969">
    <property type="entry name" value="CarboxyPept-like_regulatory"/>
</dbReference>
<dbReference type="PANTHER" id="PTHR40980:SF5">
    <property type="entry name" value="TONB-DEPENDENT RECEPTOR"/>
    <property type="match status" value="1"/>
</dbReference>
<reference evidence="12" key="1">
    <citation type="journal article" date="2014" name="Int. J. Syst. Evol. Microbiol.">
        <title>Complete genome sequence of Corynebacterium casei LMG S-19264T (=DSM 44701T), isolated from a smear-ripened cheese.</title>
        <authorList>
            <consortium name="US DOE Joint Genome Institute (JGI-PGF)"/>
            <person name="Walter F."/>
            <person name="Albersmeier A."/>
            <person name="Kalinowski J."/>
            <person name="Ruckert C."/>
        </authorList>
    </citation>
    <scope>NUCLEOTIDE SEQUENCE</scope>
    <source>
        <strain evidence="12">CCM 8711</strain>
    </source>
</reference>
<dbReference type="Pfam" id="PF07715">
    <property type="entry name" value="Plug"/>
    <property type="match status" value="1"/>
</dbReference>
<sequence length="1158" mass="129359">MIKFQQRGFLQYKGRTGGLRGIIIVTFLCLSLTPYHLKAQSTARITIAFNEEQLDVAIKRLQEKSDIPFAYNAKSLMAQKAPVAKFSAQPLTTILDQLLKDTGHNYKIVEGKVIIMPDLKSPNASAGQGPGTLKGRIVEFESSQPLPGASVYIVELRKGMQSDNEGYYKFSNVPAGKYTLKVTYISFTTETVQVEVKGDKEESFDVKMRGSNALNEVVVSGTRKVRAPVSHTTDRQVVAEIKNSQSVVSGISSEQISKSADRNAAEVVRKIAGVTIRDDKFIIIRGMNERYNLTYLNNNIAPSTELYSRAFSLDLIPSRIIDRILVYKSAAPDLLGDMTGGAVKIFTKDAKNVKHFDIEFQTGYRENTTFNKNFLTYQGGKFDFLGFDDGTRKLPSSVPGFGDFTKATLSQKQYAQDFSNILNYGKKTALPLMQLTANYYNGFKVAGRTLSVLSSLSYKNEPLHLDIDRTQGNLTYPATPELTSGTTVSRISNESQNTETAQLSLLQNFTYSLRDSSKLYFKNFLLQQGQSSTILRDSRTNQFYMDGIWQEPRNTAGNETNRKLRDIVLSYSQRFLYSGNIGGSHYFGKAGKQNLDWNTGYTYSKLDIPDQRAIHLQNNISNDGRFPSGANYEQSWVPVFRSEEIGEGSGNAIDLGHLSRVWIRNNEKVYNGSADYTYKLKPWITLKAGTYQQWKERVVFRRVYTVNEGDLNSSGYYPDAVSANIGANVPNMDYNIVFWHQQDLDKLWSPEYLRDNKTGLKVFDRTSGSDAYTATEQNNSGYLAASLLPFNGKLDIYGGVRVEYNRQKVAGAIAPQFGNIGGVNAPVLADLKSTEFLPSLNIGYRPNTDFVFRAAYGRTLNRPEFRELSPYSELDYINNQTVRGNSNLVFATVNNYDLRMEWYPNANAKGESVSLGGFYKQITNPIERIIYRDLFFSGPSTISFINADKAKVYGAEIDIRKNLDFIPFKFFRDLSIIANGSYIYSKATRVKTDQGVSGGLYDPAIDRQLQGQAPYSANVGLYYENAGAGTKLSITYNQIGPRIYAASVGKAATAANGPITAYPGDQASLIELTRKQLDFSLSQRIVKSLQAKLSIQNVLNNSVQMAEDANFTYKYEKATVSYPTPLPGTAKVARFEGDLLSSDYKPGRFFLLTFTYGF</sequence>
<evidence type="ECO:0000313" key="12">
    <source>
        <dbReference type="EMBL" id="GGI51748.1"/>
    </source>
</evidence>
<keyword evidence="5 9" id="KW-0798">TonB box</keyword>
<dbReference type="InterPro" id="IPR039426">
    <property type="entry name" value="TonB-dep_rcpt-like"/>
</dbReference>
<keyword evidence="3 8" id="KW-1134">Transmembrane beta strand</keyword>
<feature type="domain" description="TonB-dependent receptor plug" evidence="11">
    <location>
        <begin position="242"/>
        <end position="342"/>
    </location>
</feature>
<comment type="caution">
    <text evidence="12">The sequence shown here is derived from an EMBL/GenBank/DDBJ whole genome shotgun (WGS) entry which is preliminary data.</text>
</comment>
<proteinExistence type="inferred from homology"/>
<dbReference type="AlphaFoldDB" id="A0A917JAG2"/>
<dbReference type="Proteomes" id="UP000662074">
    <property type="component" value="Unassembled WGS sequence"/>
</dbReference>
<dbReference type="InterPro" id="IPR036942">
    <property type="entry name" value="Beta-barrel_TonB_sf"/>
</dbReference>
<comment type="similarity">
    <text evidence="8 9">Belongs to the TonB-dependent receptor family.</text>
</comment>
<evidence type="ECO:0000259" key="11">
    <source>
        <dbReference type="Pfam" id="PF07715"/>
    </source>
</evidence>
<dbReference type="InterPro" id="IPR000531">
    <property type="entry name" value="Beta-barrel_TonB"/>
</dbReference>
<evidence type="ECO:0000256" key="1">
    <source>
        <dbReference type="ARBA" id="ARBA00004571"/>
    </source>
</evidence>
<protein>
    <submittedName>
        <fullName evidence="12">Outer membrane protein</fullName>
    </submittedName>
</protein>
<keyword evidence="4 8" id="KW-0812">Transmembrane</keyword>
<dbReference type="Gene3D" id="2.60.40.1120">
    <property type="entry name" value="Carboxypeptidase-like, regulatory domain"/>
    <property type="match status" value="1"/>
</dbReference>
<evidence type="ECO:0000259" key="10">
    <source>
        <dbReference type="Pfam" id="PF00593"/>
    </source>
</evidence>
<evidence type="ECO:0000256" key="6">
    <source>
        <dbReference type="ARBA" id="ARBA00023136"/>
    </source>
</evidence>
<dbReference type="RefSeq" id="WP_188417853.1">
    <property type="nucleotide sequence ID" value="NZ_BMDO01000008.1"/>
</dbReference>
<evidence type="ECO:0000313" key="13">
    <source>
        <dbReference type="Proteomes" id="UP000662074"/>
    </source>
</evidence>
<comment type="subcellular location">
    <subcellularLocation>
        <location evidence="1 8">Cell outer membrane</location>
        <topology evidence="1 8">Multi-pass membrane protein</topology>
    </subcellularLocation>
</comment>
<evidence type="ECO:0000256" key="7">
    <source>
        <dbReference type="ARBA" id="ARBA00023237"/>
    </source>
</evidence>
<reference evidence="12" key="2">
    <citation type="submission" date="2020-09" db="EMBL/GenBank/DDBJ databases">
        <authorList>
            <person name="Sun Q."/>
            <person name="Sedlacek I."/>
        </authorList>
    </citation>
    <scope>NUCLEOTIDE SEQUENCE</scope>
    <source>
        <strain evidence="12">CCM 8711</strain>
    </source>
</reference>
<dbReference type="SUPFAM" id="SSF49464">
    <property type="entry name" value="Carboxypeptidase regulatory domain-like"/>
    <property type="match status" value="1"/>
</dbReference>
<evidence type="ECO:0000256" key="4">
    <source>
        <dbReference type="ARBA" id="ARBA00022692"/>
    </source>
</evidence>
<evidence type="ECO:0000256" key="5">
    <source>
        <dbReference type="ARBA" id="ARBA00023077"/>
    </source>
</evidence>
<keyword evidence="6 8" id="KW-0472">Membrane</keyword>
<dbReference type="Pfam" id="PF00593">
    <property type="entry name" value="TonB_dep_Rec_b-barrel"/>
    <property type="match status" value="1"/>
</dbReference>
<dbReference type="EMBL" id="BMDO01000008">
    <property type="protein sequence ID" value="GGI51748.1"/>
    <property type="molecule type" value="Genomic_DNA"/>
</dbReference>
<gene>
    <name evidence="12" type="ORF">GCM10011425_29600</name>
</gene>
<dbReference type="InterPro" id="IPR012910">
    <property type="entry name" value="Plug_dom"/>
</dbReference>
<evidence type="ECO:0000256" key="9">
    <source>
        <dbReference type="RuleBase" id="RU003357"/>
    </source>
</evidence>
<keyword evidence="2 8" id="KW-0813">Transport</keyword>
<keyword evidence="13" id="KW-1185">Reference proteome</keyword>
<dbReference type="InterPro" id="IPR037066">
    <property type="entry name" value="Plug_dom_sf"/>
</dbReference>
<dbReference type="SUPFAM" id="SSF56935">
    <property type="entry name" value="Porins"/>
    <property type="match status" value="1"/>
</dbReference>